<feature type="active site" description="Proton acceptor" evidence="11">
    <location>
        <position position="317"/>
    </location>
</feature>
<dbReference type="OrthoDB" id="1689029at2759"/>
<evidence type="ECO:0000256" key="4">
    <source>
        <dbReference type="ARBA" id="ARBA00013127"/>
    </source>
</evidence>
<evidence type="ECO:0000256" key="9">
    <source>
        <dbReference type="ARBA" id="ARBA00023004"/>
    </source>
</evidence>
<dbReference type="EC" id="1.13.11.5" evidence="4"/>
<keyword evidence="7" id="KW-0223">Dioxygenase</keyword>
<dbReference type="InterPro" id="IPR046451">
    <property type="entry name" value="HgmA_C"/>
</dbReference>
<keyword evidence="16" id="KW-1185">Reference proteome</keyword>
<dbReference type="GO" id="GO:0006572">
    <property type="term" value="P:L-tyrosine catabolic process"/>
    <property type="evidence" value="ECO:0007669"/>
    <property type="project" value="UniProtKB-KW"/>
</dbReference>
<dbReference type="FunFam" id="2.60.120.10:FF:000053">
    <property type="entry name" value="Homogentisate 1,2-dioxygenase"/>
    <property type="match status" value="1"/>
</dbReference>
<dbReference type="GO" id="GO:0006559">
    <property type="term" value="P:L-phenylalanine catabolic process"/>
    <property type="evidence" value="ECO:0007669"/>
    <property type="project" value="UniProtKB-KW"/>
</dbReference>
<comment type="cofactor">
    <cofactor evidence="1 12">
        <name>Fe cation</name>
        <dbReference type="ChEBI" id="CHEBI:24875"/>
    </cofactor>
</comment>
<reference evidence="15" key="1">
    <citation type="submission" date="2022-10" db="EMBL/GenBank/DDBJ databases">
        <title>Tapping the CABI collections for fungal endophytes: first genome assemblies for Collariella, Neodidymelliopsis, Ascochyta clinopodiicola, Didymella pomorum, Didymosphaeria variabile, Neocosmospora piperis and Neocucurbitaria cava.</title>
        <authorList>
            <person name="Hill R."/>
        </authorList>
    </citation>
    <scope>NUCLEOTIDE SEQUENCE</scope>
    <source>
        <strain evidence="15">IMI 355082</strain>
    </source>
</reference>
<comment type="caution">
    <text evidence="15">The sequence shown here is derived from an EMBL/GenBank/DDBJ whole genome shotgun (WGS) entry which is preliminary data.</text>
</comment>
<dbReference type="EMBL" id="JAPEVB010000002">
    <property type="protein sequence ID" value="KAJ4393058.1"/>
    <property type="molecule type" value="Genomic_DNA"/>
</dbReference>
<feature type="binding site" evidence="12">
    <location>
        <position position="399"/>
    </location>
    <ligand>
        <name>Fe cation</name>
        <dbReference type="ChEBI" id="CHEBI:24875"/>
    </ligand>
</feature>
<dbReference type="InterPro" id="IPR011051">
    <property type="entry name" value="RmlC_Cupin_sf"/>
</dbReference>
<sequence>MPVTEFDFKEKYRYQNGFDSYFETEAVPNALPIGHNSPQKPPHGLYAEKFSGTAFTAPRHENKQSWLYRILPSSAHPPFTPASEQPLNGHSAPGQAVDFKESAATKMHYIPNQLRWDPFDHASPDTDFVSGLHLIAGAGDPTMKSGLGMYIFAATASMAPTHSFYSADGDLLLVAQSGVLDIRTELGWLLVRPMEIAVIPRGTKFAVYLPDNTPIRGYALELYQGHFTLPELGPIGSNGLANARDFQAPVASFDEDFGAVAFDGPTEYTVTAKFANALYATKQRHTPFDVVAWHGTYYPYKYDLGRFNTIGSISFDHPDPSIFTVLSGLSDHPGTAIADFVIFPPRWLVGEDTFRPPWYHRNTMSEFMGLIAGGYDAKKGGAGGFVPGGASLHNVMSGHGPDADSYEGARNAELKPAKVGAGSCAFMFESCLMVGVTEWGLRKCAKVQEEYSEHSWGGVKVHWKRPEGAKADGHLLK</sequence>
<evidence type="ECO:0000256" key="8">
    <source>
        <dbReference type="ARBA" id="ARBA00023002"/>
    </source>
</evidence>
<dbReference type="Proteomes" id="UP001140453">
    <property type="component" value="Unassembled WGS sequence"/>
</dbReference>
<feature type="domain" description="Homogentisate 1,2-dioxygenase N-terminal" evidence="14">
    <location>
        <begin position="13"/>
        <end position="304"/>
    </location>
</feature>
<dbReference type="InterPro" id="IPR014710">
    <property type="entry name" value="RmlC-like_jellyroll"/>
</dbReference>
<evidence type="ECO:0000256" key="5">
    <source>
        <dbReference type="ARBA" id="ARBA00022723"/>
    </source>
</evidence>
<evidence type="ECO:0000256" key="1">
    <source>
        <dbReference type="ARBA" id="ARBA00001962"/>
    </source>
</evidence>
<dbReference type="AlphaFoldDB" id="A0A9W9CYW9"/>
<keyword evidence="9 12" id="KW-0408">Iron</keyword>
<feature type="binding site" evidence="12">
    <location>
        <position position="399"/>
    </location>
    <ligand>
        <name>homogentisate</name>
        <dbReference type="ChEBI" id="CHEBI:16169"/>
    </ligand>
</feature>
<evidence type="ECO:0000256" key="2">
    <source>
        <dbReference type="ARBA" id="ARBA00004704"/>
    </source>
</evidence>
<gene>
    <name evidence="15" type="ORF">N0V93_002265</name>
</gene>
<evidence type="ECO:0000256" key="7">
    <source>
        <dbReference type="ARBA" id="ARBA00022964"/>
    </source>
</evidence>
<evidence type="ECO:0000256" key="6">
    <source>
        <dbReference type="ARBA" id="ARBA00022878"/>
    </source>
</evidence>
<keyword evidence="10" id="KW-0585">Phenylalanine catabolism</keyword>
<dbReference type="NCBIfam" id="TIGR01015">
    <property type="entry name" value="hmgA"/>
    <property type="match status" value="1"/>
</dbReference>
<accession>A0A9W9CYW9</accession>
<evidence type="ECO:0000259" key="13">
    <source>
        <dbReference type="Pfam" id="PF04209"/>
    </source>
</evidence>
<dbReference type="Pfam" id="PF04209">
    <property type="entry name" value="HgmA_C"/>
    <property type="match status" value="1"/>
</dbReference>
<dbReference type="PANTHER" id="PTHR11056:SF0">
    <property type="entry name" value="HOMOGENTISATE 1,2-DIOXYGENASE"/>
    <property type="match status" value="1"/>
</dbReference>
<dbReference type="SUPFAM" id="SSF51182">
    <property type="entry name" value="RmlC-like cupins"/>
    <property type="match status" value="1"/>
</dbReference>
<keyword evidence="6" id="KW-0828">Tyrosine catabolism</keyword>
<comment type="similarity">
    <text evidence="3">Belongs to the homogentisate dioxygenase family.</text>
</comment>
<evidence type="ECO:0000256" key="12">
    <source>
        <dbReference type="PIRSR" id="PIRSR605708-2"/>
    </source>
</evidence>
<feature type="binding site" evidence="12">
    <location>
        <position position="360"/>
    </location>
    <ligand>
        <name>Fe cation</name>
        <dbReference type="ChEBI" id="CHEBI:24875"/>
    </ligand>
</feature>
<dbReference type="GO" id="GO:0005737">
    <property type="term" value="C:cytoplasm"/>
    <property type="evidence" value="ECO:0007669"/>
    <property type="project" value="TreeGrafter"/>
</dbReference>
<dbReference type="InterPro" id="IPR005708">
    <property type="entry name" value="Homogentis_dOase"/>
</dbReference>
<organism evidence="15 16">
    <name type="scientific">Gnomoniopsis smithogilvyi</name>
    <dbReference type="NCBI Taxonomy" id="1191159"/>
    <lineage>
        <taxon>Eukaryota</taxon>
        <taxon>Fungi</taxon>
        <taxon>Dikarya</taxon>
        <taxon>Ascomycota</taxon>
        <taxon>Pezizomycotina</taxon>
        <taxon>Sordariomycetes</taxon>
        <taxon>Sordariomycetidae</taxon>
        <taxon>Diaporthales</taxon>
        <taxon>Gnomoniaceae</taxon>
        <taxon>Gnomoniopsis</taxon>
    </lineage>
</organism>
<dbReference type="GO" id="GO:0046872">
    <property type="term" value="F:metal ion binding"/>
    <property type="evidence" value="ECO:0007669"/>
    <property type="project" value="UniProtKB-KW"/>
</dbReference>
<dbReference type="GO" id="GO:0004411">
    <property type="term" value="F:homogentisate 1,2-dioxygenase activity"/>
    <property type="evidence" value="ECO:0007669"/>
    <property type="project" value="UniProtKB-EC"/>
</dbReference>
<dbReference type="PANTHER" id="PTHR11056">
    <property type="entry name" value="HOMOGENTISATE 1,2-DIOXYGENASE"/>
    <property type="match status" value="1"/>
</dbReference>
<feature type="binding site" evidence="12">
    <location>
        <position position="366"/>
    </location>
    <ligand>
        <name>Fe cation</name>
        <dbReference type="ChEBI" id="CHEBI:24875"/>
    </ligand>
</feature>
<evidence type="ECO:0000256" key="3">
    <source>
        <dbReference type="ARBA" id="ARBA00007757"/>
    </source>
</evidence>
<dbReference type="Pfam" id="PF20510">
    <property type="entry name" value="HgmA_N"/>
    <property type="match status" value="1"/>
</dbReference>
<keyword evidence="8" id="KW-0560">Oxidoreductase</keyword>
<keyword evidence="5 12" id="KW-0479">Metal-binding</keyword>
<feature type="domain" description="Homogentisate 1,2-dioxygenase C-terminal" evidence="13">
    <location>
        <begin position="306"/>
        <end position="462"/>
    </location>
</feature>
<protein>
    <recommendedName>
        <fullName evidence="4">homogentisate 1,2-dioxygenase</fullName>
        <ecNumber evidence="4">1.13.11.5</ecNumber>
    </recommendedName>
</protein>
<evidence type="ECO:0000313" key="15">
    <source>
        <dbReference type="EMBL" id="KAJ4393058.1"/>
    </source>
</evidence>
<dbReference type="CDD" id="cd07000">
    <property type="entry name" value="cupin_HGO_N"/>
    <property type="match status" value="1"/>
</dbReference>
<evidence type="ECO:0000313" key="16">
    <source>
        <dbReference type="Proteomes" id="UP001140453"/>
    </source>
</evidence>
<evidence type="ECO:0000256" key="11">
    <source>
        <dbReference type="PIRSR" id="PIRSR605708-1"/>
    </source>
</evidence>
<name>A0A9W9CYW9_9PEZI</name>
<comment type="pathway">
    <text evidence="2">Amino-acid degradation; L-phenylalanine degradation; acetoacetate and fumarate from L-phenylalanine: step 4/6.</text>
</comment>
<dbReference type="Gene3D" id="2.60.120.10">
    <property type="entry name" value="Jelly Rolls"/>
    <property type="match status" value="1"/>
</dbReference>
<evidence type="ECO:0000259" key="14">
    <source>
        <dbReference type="Pfam" id="PF20510"/>
    </source>
</evidence>
<feature type="binding site" evidence="12">
    <location>
        <position position="375"/>
    </location>
    <ligand>
        <name>homogentisate</name>
        <dbReference type="ChEBI" id="CHEBI:16169"/>
    </ligand>
</feature>
<evidence type="ECO:0000256" key="10">
    <source>
        <dbReference type="ARBA" id="ARBA00023232"/>
    </source>
</evidence>
<proteinExistence type="inferred from homology"/>
<dbReference type="InterPro" id="IPR046452">
    <property type="entry name" value="HgmA_N"/>
</dbReference>